<dbReference type="Proteomes" id="UP001652623">
    <property type="component" value="Chromosome 12"/>
</dbReference>
<dbReference type="Gene3D" id="3.40.50.10140">
    <property type="entry name" value="Toll/interleukin-1 receptor homology (TIR) domain"/>
    <property type="match status" value="1"/>
</dbReference>
<evidence type="ECO:0000256" key="2">
    <source>
        <dbReference type="ARBA" id="ARBA00022614"/>
    </source>
</evidence>
<feature type="region of interest" description="Disordered" evidence="8">
    <location>
        <begin position="2743"/>
        <end position="2783"/>
    </location>
</feature>
<dbReference type="SMART" id="SM00255">
    <property type="entry name" value="TIR"/>
    <property type="match status" value="1"/>
</dbReference>
<dbReference type="Gene3D" id="3.40.50.300">
    <property type="entry name" value="P-loop containing nucleotide triphosphate hydrolases"/>
    <property type="match status" value="1"/>
</dbReference>
<evidence type="ECO:0000256" key="5">
    <source>
        <dbReference type="ARBA" id="ARBA00022821"/>
    </source>
</evidence>
<dbReference type="InterPro" id="IPR002182">
    <property type="entry name" value="NB-ARC"/>
</dbReference>
<dbReference type="SUPFAM" id="SSF52200">
    <property type="entry name" value="Toll/Interleukin receptor TIR domain"/>
    <property type="match status" value="1"/>
</dbReference>
<keyword evidence="5" id="KW-0611">Plant defense</keyword>
<dbReference type="SUPFAM" id="SSF52540">
    <property type="entry name" value="P-loop containing nucleoside triphosphate hydrolases"/>
    <property type="match status" value="1"/>
</dbReference>
<keyword evidence="6" id="KW-0520">NAD</keyword>
<evidence type="ECO:0000256" key="7">
    <source>
        <dbReference type="ARBA" id="ARBA00047304"/>
    </source>
</evidence>
<reference evidence="11" key="1">
    <citation type="submission" date="2025-08" db="UniProtKB">
        <authorList>
            <consortium name="RefSeq"/>
        </authorList>
    </citation>
    <scope>IDENTIFICATION</scope>
    <source>
        <tissue evidence="11">Seedling</tissue>
    </source>
</reference>
<dbReference type="SUPFAM" id="SSF52047">
    <property type="entry name" value="RNI-like"/>
    <property type="match status" value="1"/>
</dbReference>
<dbReference type="Pfam" id="PF23282">
    <property type="entry name" value="WHD_ROQ1"/>
    <property type="match status" value="1"/>
</dbReference>
<name>A0ABM3ZXK4_ZIZJJ</name>
<evidence type="ECO:0000256" key="1">
    <source>
        <dbReference type="ARBA" id="ARBA00011982"/>
    </source>
</evidence>
<dbReference type="Pfam" id="PF00931">
    <property type="entry name" value="NB-ARC"/>
    <property type="match status" value="1"/>
</dbReference>
<proteinExistence type="predicted"/>
<dbReference type="InterPro" id="IPR032675">
    <property type="entry name" value="LRR_dom_sf"/>
</dbReference>
<keyword evidence="4" id="KW-0378">Hydrolase</keyword>
<feature type="compositionally biased region" description="Basic and acidic residues" evidence="8">
    <location>
        <begin position="2743"/>
        <end position="2767"/>
    </location>
</feature>
<dbReference type="InterPro" id="IPR027417">
    <property type="entry name" value="P-loop_NTPase"/>
</dbReference>
<evidence type="ECO:0000313" key="10">
    <source>
        <dbReference type="Proteomes" id="UP001652623"/>
    </source>
</evidence>
<comment type="catalytic activity">
    <reaction evidence="7">
        <text>NAD(+) + H2O = ADP-D-ribose + nicotinamide + H(+)</text>
        <dbReference type="Rhea" id="RHEA:16301"/>
        <dbReference type="ChEBI" id="CHEBI:15377"/>
        <dbReference type="ChEBI" id="CHEBI:15378"/>
        <dbReference type="ChEBI" id="CHEBI:17154"/>
        <dbReference type="ChEBI" id="CHEBI:57540"/>
        <dbReference type="ChEBI" id="CHEBI:57967"/>
        <dbReference type="EC" id="3.2.2.6"/>
    </reaction>
    <physiologicalReaction direction="left-to-right" evidence="7">
        <dbReference type="Rhea" id="RHEA:16302"/>
    </physiologicalReaction>
</comment>
<evidence type="ECO:0000256" key="8">
    <source>
        <dbReference type="SAM" id="MobiDB-lite"/>
    </source>
</evidence>
<keyword evidence="2" id="KW-0433">Leucine-rich repeat</keyword>
<dbReference type="InterPro" id="IPR035897">
    <property type="entry name" value="Toll_tir_struct_dom_sf"/>
</dbReference>
<dbReference type="Gene3D" id="1.10.8.430">
    <property type="entry name" value="Helical domain of apoptotic protease-activating factors"/>
    <property type="match status" value="1"/>
</dbReference>
<dbReference type="PRINTS" id="PR00364">
    <property type="entry name" value="DISEASERSIST"/>
</dbReference>
<dbReference type="InterPro" id="IPR058192">
    <property type="entry name" value="WHD_ROQ1-like"/>
</dbReference>
<dbReference type="InterPro" id="IPR000157">
    <property type="entry name" value="TIR_dom"/>
</dbReference>
<dbReference type="InterPro" id="IPR042197">
    <property type="entry name" value="Apaf_helical"/>
</dbReference>
<dbReference type="InterPro" id="IPR036390">
    <property type="entry name" value="WH_DNA-bd_sf"/>
</dbReference>
<protein>
    <recommendedName>
        <fullName evidence="1">ADP-ribosyl cyclase/cyclic ADP-ribose hydrolase</fullName>
        <ecNumber evidence="1">3.2.2.6</ecNumber>
    </recommendedName>
</protein>
<dbReference type="RefSeq" id="XP_060669192.1">
    <property type="nucleotide sequence ID" value="XM_060813209.1"/>
</dbReference>
<dbReference type="PANTHER" id="PTHR11017:SF559">
    <property type="entry name" value="DISEASE RESISTANCE PROTEIN CHL1"/>
    <property type="match status" value="1"/>
</dbReference>
<evidence type="ECO:0000259" key="9">
    <source>
        <dbReference type="PROSITE" id="PS50104"/>
    </source>
</evidence>
<dbReference type="EC" id="3.2.2.6" evidence="1"/>
<evidence type="ECO:0000256" key="3">
    <source>
        <dbReference type="ARBA" id="ARBA00022737"/>
    </source>
</evidence>
<dbReference type="Pfam" id="PF01582">
    <property type="entry name" value="TIR"/>
    <property type="match status" value="1"/>
</dbReference>
<dbReference type="SUPFAM" id="SSF46785">
    <property type="entry name" value="Winged helix' DNA-binding domain"/>
    <property type="match status" value="1"/>
</dbReference>
<evidence type="ECO:0000256" key="4">
    <source>
        <dbReference type="ARBA" id="ARBA00022801"/>
    </source>
</evidence>
<dbReference type="PANTHER" id="PTHR11017">
    <property type="entry name" value="LEUCINE-RICH REPEAT-CONTAINING PROTEIN"/>
    <property type="match status" value="1"/>
</dbReference>
<dbReference type="InterPro" id="IPR058546">
    <property type="entry name" value="RPS4B/Roq1-like_LRR"/>
</dbReference>
<accession>A0ABM3ZXK4</accession>
<feature type="domain" description="TIR" evidence="9">
    <location>
        <begin position="18"/>
        <end position="199"/>
    </location>
</feature>
<dbReference type="InterPro" id="IPR045344">
    <property type="entry name" value="C-JID"/>
</dbReference>
<evidence type="ECO:0000256" key="6">
    <source>
        <dbReference type="ARBA" id="ARBA00023027"/>
    </source>
</evidence>
<keyword evidence="10" id="KW-1185">Reference proteome</keyword>
<gene>
    <name evidence="11" type="primary">LOC125418509</name>
</gene>
<organism evidence="10 11">
    <name type="scientific">Ziziphus jujuba</name>
    <name type="common">Chinese jujube</name>
    <name type="synonym">Ziziphus sativa</name>
    <dbReference type="NCBI Taxonomy" id="326968"/>
    <lineage>
        <taxon>Eukaryota</taxon>
        <taxon>Viridiplantae</taxon>
        <taxon>Streptophyta</taxon>
        <taxon>Embryophyta</taxon>
        <taxon>Tracheophyta</taxon>
        <taxon>Spermatophyta</taxon>
        <taxon>Magnoliopsida</taxon>
        <taxon>eudicotyledons</taxon>
        <taxon>Gunneridae</taxon>
        <taxon>Pentapetalae</taxon>
        <taxon>rosids</taxon>
        <taxon>fabids</taxon>
        <taxon>Rosales</taxon>
        <taxon>Rhamnaceae</taxon>
        <taxon>Paliureae</taxon>
        <taxon>Ziziphus</taxon>
    </lineage>
</organism>
<dbReference type="InterPro" id="IPR044974">
    <property type="entry name" value="Disease_R_plants"/>
</dbReference>
<dbReference type="PROSITE" id="PS50104">
    <property type="entry name" value="TIR"/>
    <property type="match status" value="1"/>
</dbReference>
<evidence type="ECO:0000313" key="11">
    <source>
        <dbReference type="RefSeq" id="XP_060669192.1"/>
    </source>
</evidence>
<dbReference type="Gene3D" id="3.80.10.10">
    <property type="entry name" value="Ribonuclease Inhibitor"/>
    <property type="match status" value="2"/>
</dbReference>
<dbReference type="GeneID" id="125418509"/>
<sequence length="2783" mass="318825">MTSTAKCSKSSSSSSSPWKHDVFLSFRGEDTRTGFTDHLYHALDGKAIDTFRDTEGLVRGEAISPALLKGIEESRFAIIVLSEKYATSSWCLEEVAEIVKCHRVRGQTIIPVFYHVEPNRVRNQTGTFGEPFTHKHKDQDVNRVNRWREALSLVANIHPCWELDDGLYVILHLINFLINFIPHDSVVIEEIVNKIFKELYQIASKDFVGIDSRIKKIQKLLDKCPSDDVCTMGIWGIAGVGKTTLARAFYQTVCDKFEASAFIGNMREEYEKNGMVHLQKRLHQILFNDDEGIYDDHMVTNILSQRLHSKKVLIILDDVDKLEQIEGLVGNWKNHYNWLGGGSRVIVTTRNNHLLMNYGQNYIYEVDKLNDEEALELLQQRAFDENGALDIQYRELSIQVVEYANGHPLTLDVLSPYLKGKTADEWSNILDELKKYPDDEPIHRTLQVSYNGLEKKEKEIFLDIACFFKGEDLYRVKKILDSCRFYPTIGLRVLLEKCFITIASDKLWMHDMLQEFGHEIVCQESSDMLGKRSRLWNHKDARDVLENCKGTKVVQGIFLSLPKNEELHMSEEKKMLEMRKLRLLKIHNVRNFSESEYFSNKLRVLEWHQYPLISMPSSFQPKNLVELNMSDSRIERLWDKETTLSLDKLILLDLRNCEYLVESPDFSTFPNLERLILEGCKRISKIHPTIKELKGLKLLNLKGCESLDSLPQGICFNFLEIFILTGCKELDRFPEIVGDMNCLIQLFLDGTAIKELPTSLERLSNLKLLELRECKNLLSLPDLVCSLTSLEGLSIGGCSMINQLPENIGSLEKLEQLHACRTAIRKAPSSIVLLKNLKKLCFFQCGGVADGSSSQCSSESNISFQLPKSFSGLSSLTSLDLTECNLVQGAIPEDISCLSLLESLILGGNNFTSLPDSISQLSKLRRLNVDNCSKLQSLPKLPLNVKHVQANNCPMLNDHMTIWPSDEGFSFIDSRGSEGANGSLTHHPLPMPEEHIYKLFPKFIQDRIYHEESVELRFPFSRIPDWCSRWNKGSSIRIRLPEKDCSQMWIGFALFVVVLIKKLETFDDVRYDTFCHFYTDEGCLENPRKIESFSGFKVGSHGLCVYVPKTRFANQLDKASHIIASISTNRPDVEVKICGLHIIFNKDVPKFTQDLADTCNEHLNLTSIKHYKHILDEASKLDVVLKPQSHRRSRHQVIATAHPDSPLRKDLQSLLSIMYQGCHARNRPLFFDFPMKGFAFEWYFHHSVGRTVVCYLPTNLFDDKQWVGFGLYARLTRNNLSRSETTRPLLYIDLHTHGSSISHVKTFIVHVCSFPHHFLVFHAPRLNFEEELNQCWGVSALFRTSTPDVEVKMCGIRVVYEEDLASVVDMVTEIELNRVADDEHSQQRCYQSYSELMEQFLNSVESDKVETRKEEMRNIHSSTFSFESEYESLRTNKFLSSIQPVDEYVSATAYEKSIPSESFVAHSKTFFESTYQGINANMTGTSSSRDSEKGLIHLQIMAESLLHENDWLTWKNNLEDFLQTSYNVIITLSLKGHIISLVKPFHPLLPYNICFPLKETLEWFKGWKVNMRRMGVKLPPNLNADNNWRGIAICASFSVYGNPYAISDSDNDFFRLLCHLRTDIRQCLNPVPMFRITKDKFKWLFVHGFIWLTYIPSCVLLAELNGQDSEILVEIFNECPGLLAQGVAVRLLYEQDVEEFRKSIIKCTSSFFDNNQDLIRQFVDHENEIPSSEMSYFFKQPTYLHGLDFDRDTLMLSCCPPTEILEWFTHHTSGPSVIIQLPPYLCRDATWIGLALCAYFSDHEHTIEFDPEIPHYLACHLETDRVSLDPLHKNFHMLHDVEFMWLSLIPRIWFGDQLNNCNLIEASFVSERGGWGAHKCGLRLIYLHDEEEFKQTINHCMASTYDDPDGQEGCSKSGSSIIHDPQQTNRSDKIHVELLQCRLPVTINKDVPKFSQDLDDASSTKHPDLTSVEHYLHLLEKESELLERSSDVKVLESHHPPVTHSLRSAHRPTNQLRRDLEALFSRVFFEGSLYARNIPIPFSFSSTEFAFGWFFHQSVGRFVVCYLPANLLDDKSWVGFSLCAALRLCPSDLDNNHLDSGSPLLLHIDFHSHGSSVSHIRTISDLPISYYSHQTILFSAPRGCFKKDQLNQCWGVSALFRTSTPNLEVETCGIRAVYDQDMGTVNEMIAECQLSFPNEDQECYQAYEFLVQGIISAYHSVKPVTRNEEIPIHSSYSSERDYESNMFLSSTQPVDKEISSAYKELSIPLDPVVVHSKQQFLESSSYKLFAESTSRDSKLGIIHLQIMAESSLFENDFVRWKNNLENFLQRHSSFFIIITLSLKGQIISVFKPFETCSTYNLCFPRKEILEWFKDYQVSKRTFAIKLPPNLKTDKNWLGVAVCVAFSVNEHPNLILDEELEVSFRVLCHMHTDQGCCLDLAPVFHVTKDKFKWSYVGGFIWLTYIPSSLLLPELKGQSYIVIDIYSECPGVLTKNLGVRLLYEQDVEEFKQSISKCLTGFLDNLDTISKFMGDGNEKSPCRADELGSSSKNSKGCVVTQPENVTAEPTLPGKTGMAFDRDMIYNSCFPPTEILDWFIHHGSGPSAEIQLPSDLYDGDWLGVALCAYFTYDEHPSTFIDNVDPEIPQFLICNFGLDTLHLYQMTNEEVKKINGEFIWLSYIPRLWFSDQWKHSSLVEASFASDIGGLLAQKCGFRLLHRHDEEEFKRTISYCMASMIENKDPVSHVKADNEGNKKVLDDGHDPQHERLEGAGNSNPIDKGKQVIE</sequence>
<dbReference type="Pfam" id="PF23286">
    <property type="entry name" value="LRR_13"/>
    <property type="match status" value="1"/>
</dbReference>
<dbReference type="Pfam" id="PF20160">
    <property type="entry name" value="C-JID"/>
    <property type="match status" value="3"/>
</dbReference>
<keyword evidence="3" id="KW-0677">Repeat</keyword>